<dbReference type="OrthoDB" id="9795716at2"/>
<dbReference type="Pfam" id="PF13671">
    <property type="entry name" value="AAA_33"/>
    <property type="match status" value="1"/>
</dbReference>
<dbReference type="Gene3D" id="3.40.50.300">
    <property type="entry name" value="P-loop containing nucleotide triphosphate hydrolases"/>
    <property type="match status" value="1"/>
</dbReference>
<dbReference type="EC" id="2.7.1.12" evidence="3 10"/>
<dbReference type="GO" id="GO:0005524">
    <property type="term" value="F:ATP binding"/>
    <property type="evidence" value="ECO:0007669"/>
    <property type="project" value="UniProtKB-KW"/>
</dbReference>
<evidence type="ECO:0000256" key="6">
    <source>
        <dbReference type="ARBA" id="ARBA00022777"/>
    </source>
</evidence>
<comment type="similarity">
    <text evidence="2 10">Belongs to the gluconokinase GntK/GntV family.</text>
</comment>
<dbReference type="InterPro" id="IPR027417">
    <property type="entry name" value="P-loop_NTPase"/>
</dbReference>
<keyword evidence="8" id="KW-0311">Gluconate utilization</keyword>
<keyword evidence="6 10" id="KW-0418">Kinase</keyword>
<reference evidence="12" key="1">
    <citation type="submission" date="2016-10" db="EMBL/GenBank/DDBJ databases">
        <authorList>
            <person name="Varghese N."/>
            <person name="Submissions S."/>
        </authorList>
    </citation>
    <scope>NUCLEOTIDE SEQUENCE [LARGE SCALE GENOMIC DNA]</scope>
    <source>
        <strain evidence="12">DSM 22951</strain>
    </source>
</reference>
<proteinExistence type="inferred from homology"/>
<comment type="pathway">
    <text evidence="1">Carbohydrate acid metabolism.</text>
</comment>
<dbReference type="PANTHER" id="PTHR43442">
    <property type="entry name" value="GLUCONOKINASE-RELATED"/>
    <property type="match status" value="1"/>
</dbReference>
<dbReference type="InterPro" id="IPR006001">
    <property type="entry name" value="Therm_gnt_kin"/>
</dbReference>
<evidence type="ECO:0000256" key="3">
    <source>
        <dbReference type="ARBA" id="ARBA00012054"/>
    </source>
</evidence>
<dbReference type="EMBL" id="UESZ01000001">
    <property type="protein sequence ID" value="SSA32820.1"/>
    <property type="molecule type" value="Genomic_DNA"/>
</dbReference>
<evidence type="ECO:0000313" key="12">
    <source>
        <dbReference type="Proteomes" id="UP000250028"/>
    </source>
</evidence>
<dbReference type="FunFam" id="3.40.50.300:FF:000522">
    <property type="entry name" value="Gluconokinase"/>
    <property type="match status" value="1"/>
</dbReference>
<comment type="catalytic activity">
    <reaction evidence="9 10">
        <text>D-gluconate + ATP = 6-phospho-D-gluconate + ADP + H(+)</text>
        <dbReference type="Rhea" id="RHEA:19433"/>
        <dbReference type="ChEBI" id="CHEBI:15378"/>
        <dbReference type="ChEBI" id="CHEBI:18391"/>
        <dbReference type="ChEBI" id="CHEBI:30616"/>
        <dbReference type="ChEBI" id="CHEBI:58759"/>
        <dbReference type="ChEBI" id="CHEBI:456216"/>
        <dbReference type="EC" id="2.7.1.12"/>
    </reaction>
</comment>
<dbReference type="GO" id="GO:0019521">
    <property type="term" value="P:D-gluconate metabolic process"/>
    <property type="evidence" value="ECO:0007669"/>
    <property type="project" value="UniProtKB-KW"/>
</dbReference>
<evidence type="ECO:0000256" key="8">
    <source>
        <dbReference type="ARBA" id="ARBA00023064"/>
    </source>
</evidence>
<dbReference type="PANTHER" id="PTHR43442:SF3">
    <property type="entry name" value="GLUCONOKINASE-RELATED"/>
    <property type="match status" value="1"/>
</dbReference>
<keyword evidence="4 10" id="KW-0808">Transferase</keyword>
<dbReference type="GO" id="GO:0005737">
    <property type="term" value="C:cytoplasm"/>
    <property type="evidence" value="ECO:0007669"/>
    <property type="project" value="TreeGrafter"/>
</dbReference>
<evidence type="ECO:0000256" key="10">
    <source>
        <dbReference type="RuleBase" id="RU363066"/>
    </source>
</evidence>
<evidence type="ECO:0000256" key="9">
    <source>
        <dbReference type="ARBA" id="ARBA00048090"/>
    </source>
</evidence>
<organism evidence="11 12">
    <name type="scientific">Branchiibius hedensis</name>
    <dbReference type="NCBI Taxonomy" id="672460"/>
    <lineage>
        <taxon>Bacteria</taxon>
        <taxon>Bacillati</taxon>
        <taxon>Actinomycetota</taxon>
        <taxon>Actinomycetes</taxon>
        <taxon>Micrococcales</taxon>
        <taxon>Dermacoccaceae</taxon>
        <taxon>Branchiibius</taxon>
    </lineage>
</organism>
<dbReference type="GO" id="GO:0046316">
    <property type="term" value="F:gluconokinase activity"/>
    <property type="evidence" value="ECO:0007669"/>
    <property type="project" value="UniProtKB-EC"/>
</dbReference>
<gene>
    <name evidence="11" type="ORF">SAMN04489750_0085</name>
</gene>
<evidence type="ECO:0000313" key="11">
    <source>
        <dbReference type="EMBL" id="SSA32820.1"/>
    </source>
</evidence>
<dbReference type="Proteomes" id="UP000250028">
    <property type="component" value="Unassembled WGS sequence"/>
</dbReference>
<accession>A0A2Y8ZKA3</accession>
<dbReference type="NCBIfam" id="TIGR01313">
    <property type="entry name" value="therm_gnt_kin"/>
    <property type="match status" value="1"/>
</dbReference>
<sequence length="179" mass="19057">MDLVDPMFVIVMGVSGSGKTSIAQRLSAATGWPYVEGDNFHPAANIAKMRAGIPLTDEDRWPWLDAVGAWISAHEVRGDSAIITCSALKRSYRDRLREGRGGVRFLMLTVPVEELRRRVANRPGHFMPASLLDSQLATLEPLQPDEDGVAVDASGHPDVVLAAALAALGLTAASQAGSA</sequence>
<dbReference type="RefSeq" id="WP_109683601.1">
    <property type="nucleotide sequence ID" value="NZ_QGDN01000001.1"/>
</dbReference>
<keyword evidence="7 10" id="KW-0067">ATP-binding</keyword>
<dbReference type="AlphaFoldDB" id="A0A2Y8ZKA3"/>
<keyword evidence="5 10" id="KW-0547">Nucleotide-binding</keyword>
<keyword evidence="12" id="KW-1185">Reference proteome</keyword>
<evidence type="ECO:0000256" key="4">
    <source>
        <dbReference type="ARBA" id="ARBA00022679"/>
    </source>
</evidence>
<evidence type="ECO:0000256" key="2">
    <source>
        <dbReference type="ARBA" id="ARBA00008420"/>
    </source>
</evidence>
<dbReference type="SUPFAM" id="SSF52540">
    <property type="entry name" value="P-loop containing nucleoside triphosphate hydrolases"/>
    <property type="match status" value="1"/>
</dbReference>
<dbReference type="CDD" id="cd02021">
    <property type="entry name" value="GntK"/>
    <property type="match status" value="1"/>
</dbReference>
<evidence type="ECO:0000256" key="5">
    <source>
        <dbReference type="ARBA" id="ARBA00022741"/>
    </source>
</evidence>
<name>A0A2Y8ZKA3_9MICO</name>
<evidence type="ECO:0000256" key="7">
    <source>
        <dbReference type="ARBA" id="ARBA00022840"/>
    </source>
</evidence>
<protein>
    <recommendedName>
        <fullName evidence="3 10">Gluconokinase</fullName>
        <ecNumber evidence="3 10">2.7.1.12</ecNumber>
    </recommendedName>
</protein>
<evidence type="ECO:0000256" key="1">
    <source>
        <dbReference type="ARBA" id="ARBA00004761"/>
    </source>
</evidence>